<proteinExistence type="predicted"/>
<feature type="non-terminal residue" evidence="2">
    <location>
        <position position="1"/>
    </location>
</feature>
<protein>
    <submittedName>
        <fullName evidence="2">Uncharacterized protein</fullName>
    </submittedName>
</protein>
<evidence type="ECO:0000313" key="3">
    <source>
        <dbReference type="Proteomes" id="UP001283361"/>
    </source>
</evidence>
<accession>A0AAE1AJ61</accession>
<evidence type="ECO:0000313" key="2">
    <source>
        <dbReference type="EMBL" id="KAK3788840.1"/>
    </source>
</evidence>
<organism evidence="2 3">
    <name type="scientific">Elysia crispata</name>
    <name type="common">lettuce slug</name>
    <dbReference type="NCBI Taxonomy" id="231223"/>
    <lineage>
        <taxon>Eukaryota</taxon>
        <taxon>Metazoa</taxon>
        <taxon>Spiralia</taxon>
        <taxon>Lophotrochozoa</taxon>
        <taxon>Mollusca</taxon>
        <taxon>Gastropoda</taxon>
        <taxon>Heterobranchia</taxon>
        <taxon>Euthyneura</taxon>
        <taxon>Panpulmonata</taxon>
        <taxon>Sacoglossa</taxon>
        <taxon>Placobranchoidea</taxon>
        <taxon>Plakobranchidae</taxon>
        <taxon>Elysia</taxon>
    </lineage>
</organism>
<dbReference type="EMBL" id="JAWDGP010001726">
    <property type="protein sequence ID" value="KAK3788840.1"/>
    <property type="molecule type" value="Genomic_DNA"/>
</dbReference>
<feature type="region of interest" description="Disordered" evidence="1">
    <location>
        <begin position="1"/>
        <end position="27"/>
    </location>
</feature>
<name>A0AAE1AJ61_9GAST</name>
<gene>
    <name evidence="2" type="ORF">RRG08_004201</name>
</gene>
<keyword evidence="3" id="KW-1185">Reference proteome</keyword>
<dbReference type="Proteomes" id="UP001283361">
    <property type="component" value="Unassembled WGS sequence"/>
</dbReference>
<comment type="caution">
    <text evidence="2">The sequence shown here is derived from an EMBL/GenBank/DDBJ whole genome shotgun (WGS) entry which is preliminary data.</text>
</comment>
<sequence>DPHRDNVLHAQTDRQTDKECRYPHHGHSSPMLTHIVTMYSTHRQTTPKQRAQYWTPMRTVVLHTATTAWVPNRLRAKIAL</sequence>
<dbReference type="AlphaFoldDB" id="A0AAE1AJ61"/>
<reference evidence="2" key="1">
    <citation type="journal article" date="2023" name="G3 (Bethesda)">
        <title>A reference genome for the long-term kleptoplast-retaining sea slug Elysia crispata morphotype clarki.</title>
        <authorList>
            <person name="Eastman K.E."/>
            <person name="Pendleton A.L."/>
            <person name="Shaikh M.A."/>
            <person name="Suttiyut T."/>
            <person name="Ogas R."/>
            <person name="Tomko P."/>
            <person name="Gavelis G."/>
            <person name="Widhalm J.R."/>
            <person name="Wisecaver J.H."/>
        </authorList>
    </citation>
    <scope>NUCLEOTIDE SEQUENCE</scope>
    <source>
        <strain evidence="2">ECLA1</strain>
    </source>
</reference>
<feature type="compositionally biased region" description="Basic and acidic residues" evidence="1">
    <location>
        <begin position="1"/>
        <end position="22"/>
    </location>
</feature>
<evidence type="ECO:0000256" key="1">
    <source>
        <dbReference type="SAM" id="MobiDB-lite"/>
    </source>
</evidence>